<evidence type="ECO:0000313" key="3">
    <source>
        <dbReference type="Proteomes" id="UP000683507"/>
    </source>
</evidence>
<dbReference type="PROSITE" id="PS51257">
    <property type="entry name" value="PROKAR_LIPOPROTEIN"/>
    <property type="match status" value="1"/>
</dbReference>
<reference evidence="2" key="1">
    <citation type="submission" date="2021-04" db="EMBL/GenBank/DDBJ databases">
        <authorList>
            <person name="Rodrigo-Torres L."/>
            <person name="Arahal R. D."/>
            <person name="Lucena T."/>
        </authorList>
    </citation>
    <scope>NUCLEOTIDE SEQUENCE</scope>
    <source>
        <strain evidence="2">AS29M-1</strain>
    </source>
</reference>
<feature type="domain" description="DUF6265" evidence="1">
    <location>
        <begin position="40"/>
        <end position="150"/>
    </location>
</feature>
<protein>
    <recommendedName>
        <fullName evidence="1">DUF6265 domain-containing protein</fullName>
    </recommendedName>
</protein>
<evidence type="ECO:0000259" key="1">
    <source>
        <dbReference type="Pfam" id="PF19780"/>
    </source>
</evidence>
<accession>A0A916JQT0</accession>
<dbReference type="Pfam" id="PF19780">
    <property type="entry name" value="DUF6265"/>
    <property type="match status" value="1"/>
</dbReference>
<dbReference type="InterPro" id="IPR046232">
    <property type="entry name" value="DUF6265"/>
</dbReference>
<dbReference type="EMBL" id="OU015584">
    <property type="protein sequence ID" value="CAG5087499.1"/>
    <property type="molecule type" value="Genomic_DNA"/>
</dbReference>
<evidence type="ECO:0000313" key="2">
    <source>
        <dbReference type="EMBL" id="CAG5087499.1"/>
    </source>
</evidence>
<name>A0A916JQT0_9FLAO</name>
<keyword evidence="3" id="KW-1185">Reference proteome</keyword>
<dbReference type="Proteomes" id="UP000683507">
    <property type="component" value="Chromosome"/>
</dbReference>
<dbReference type="AlphaFoldDB" id="A0A916JQT0"/>
<dbReference type="KEGG" id="ptan:CRYO30217_03498"/>
<dbReference type="RefSeq" id="WP_258543670.1">
    <property type="nucleotide sequence ID" value="NZ_OU015584.1"/>
</dbReference>
<gene>
    <name evidence="2" type="ORF">CRYO30217_03498</name>
</gene>
<sequence>MDLKIGIIASFIVLLSACNSEESEKSQEVIVNNTLEPMVWLEGTWVDKTTFGFQQPPLFLHEKWTVYPDSISGIGYNVQGADTTVKERITIRVVNDKLTYVARPDNQAMITFTLTSSSSNTWVFENKANDFPQKLIYKQLPNDSLSVTLEGVQNTIERSIDLKYSRTK</sequence>
<proteinExistence type="predicted"/>
<organism evidence="2 3">
    <name type="scientific">Parvicella tangerina</name>
    <dbReference type="NCBI Taxonomy" id="2829795"/>
    <lineage>
        <taxon>Bacteria</taxon>
        <taxon>Pseudomonadati</taxon>
        <taxon>Bacteroidota</taxon>
        <taxon>Flavobacteriia</taxon>
        <taxon>Flavobacteriales</taxon>
        <taxon>Parvicellaceae</taxon>
        <taxon>Parvicella</taxon>
    </lineage>
</organism>